<evidence type="ECO:0000313" key="1">
    <source>
        <dbReference type="EMBL" id="KAJ9641518.1"/>
    </source>
</evidence>
<name>A0ACC2Z2Q2_9PEZI</name>
<dbReference type="Proteomes" id="UP001172680">
    <property type="component" value="Unassembled WGS sequence"/>
</dbReference>
<gene>
    <name evidence="1" type="ORF">H2199_005488</name>
</gene>
<proteinExistence type="predicted"/>
<keyword evidence="2" id="KW-1185">Reference proteome</keyword>
<sequence>MSTAKYAASFKKSWALLRPDEPHAQPRPSEVGEQGRPGEQREQGEDAESITTSSSSAPPSSASSRLVGDGHSAMSQADSQDITARSRYAILFKPNWVVPTKPKRNLDTLSVAEHQQDIDERGPFLSNEYEEAAPGAPRGRKGDAKGSSAITPAPPRPNDGHQVFPYREQTAQSRAF</sequence>
<comment type="caution">
    <text evidence="1">The sequence shown here is derived from an EMBL/GenBank/DDBJ whole genome shotgun (WGS) entry which is preliminary data.</text>
</comment>
<accession>A0ACC2Z2Q2</accession>
<reference evidence="1" key="1">
    <citation type="submission" date="2022-10" db="EMBL/GenBank/DDBJ databases">
        <title>Culturing micro-colonial fungi from biological soil crusts in the Mojave desert and describing Neophaeococcomyces mojavensis, and introducing the new genera and species Taxawa tesnikishii.</title>
        <authorList>
            <person name="Kurbessoian T."/>
            <person name="Stajich J.E."/>
        </authorList>
    </citation>
    <scope>NUCLEOTIDE SEQUENCE</scope>
    <source>
        <strain evidence="1">JES_115</strain>
    </source>
</reference>
<evidence type="ECO:0000313" key="2">
    <source>
        <dbReference type="Proteomes" id="UP001172680"/>
    </source>
</evidence>
<organism evidence="1 2">
    <name type="scientific">Coniosporium tulheliwenetii</name>
    <dbReference type="NCBI Taxonomy" id="3383036"/>
    <lineage>
        <taxon>Eukaryota</taxon>
        <taxon>Fungi</taxon>
        <taxon>Dikarya</taxon>
        <taxon>Ascomycota</taxon>
        <taxon>Pezizomycotina</taxon>
        <taxon>Dothideomycetes</taxon>
        <taxon>Dothideomycetes incertae sedis</taxon>
        <taxon>Coniosporium</taxon>
    </lineage>
</organism>
<dbReference type="EMBL" id="JAPDRP010000015">
    <property type="protein sequence ID" value="KAJ9641518.1"/>
    <property type="molecule type" value="Genomic_DNA"/>
</dbReference>
<protein>
    <submittedName>
        <fullName evidence="1">Uncharacterized protein</fullName>
    </submittedName>
</protein>